<evidence type="ECO:0000256" key="12">
    <source>
        <dbReference type="SAM" id="MobiDB-lite"/>
    </source>
</evidence>
<evidence type="ECO:0000256" key="9">
    <source>
        <dbReference type="ARBA" id="ARBA00048679"/>
    </source>
</evidence>
<keyword evidence="7 10" id="KW-0067">ATP-binding</keyword>
<evidence type="ECO:0000259" key="14">
    <source>
        <dbReference type="PROSITE" id="PS51285"/>
    </source>
</evidence>
<evidence type="ECO:0000256" key="2">
    <source>
        <dbReference type="ARBA" id="ARBA00022527"/>
    </source>
</evidence>
<name>F0WTQ1_9STRA</name>
<keyword evidence="6 15" id="KW-0418">Kinase</keyword>
<dbReference type="Gene3D" id="3.30.200.20">
    <property type="entry name" value="Phosphorylase Kinase, domain 1"/>
    <property type="match status" value="1"/>
</dbReference>
<reference evidence="15" key="2">
    <citation type="submission" date="2011-02" db="EMBL/GenBank/DDBJ databases">
        <authorList>
            <person name="MacLean D."/>
        </authorList>
    </citation>
    <scope>NUCLEOTIDE SEQUENCE</scope>
</reference>
<dbReference type="InterPro" id="IPR008271">
    <property type="entry name" value="Ser/Thr_kinase_AS"/>
</dbReference>
<feature type="region of interest" description="Disordered" evidence="12">
    <location>
        <begin position="1"/>
        <end position="100"/>
    </location>
</feature>
<feature type="domain" description="AGC-kinase C-terminal" evidence="14">
    <location>
        <begin position="371"/>
        <end position="444"/>
    </location>
</feature>
<gene>
    <name evidence="15" type="primary">AlNc14C256G9725</name>
    <name evidence="15" type="ORF">ALNC14_108870</name>
</gene>
<evidence type="ECO:0000256" key="3">
    <source>
        <dbReference type="ARBA" id="ARBA00022553"/>
    </source>
</evidence>
<dbReference type="EC" id="2.7.11.1" evidence="1"/>
<dbReference type="PROSITE" id="PS51285">
    <property type="entry name" value="AGC_KINASE_CTER"/>
    <property type="match status" value="1"/>
</dbReference>
<accession>F0WTQ1</accession>
<keyword evidence="2 11" id="KW-0723">Serine/threonine-protein kinase</keyword>
<evidence type="ECO:0000256" key="4">
    <source>
        <dbReference type="ARBA" id="ARBA00022679"/>
    </source>
</evidence>
<dbReference type="Pfam" id="PF00433">
    <property type="entry name" value="Pkinase_C"/>
    <property type="match status" value="1"/>
</dbReference>
<dbReference type="FunFam" id="3.30.200.20:FF:000048">
    <property type="entry name" value="Non-specific serine/threonine protein kinase"/>
    <property type="match status" value="1"/>
</dbReference>
<feature type="domain" description="Protein kinase" evidence="13">
    <location>
        <begin position="110"/>
        <end position="370"/>
    </location>
</feature>
<dbReference type="FunFam" id="1.10.510.10:FF:000008">
    <property type="entry name" value="Non-specific serine/threonine protein kinase"/>
    <property type="match status" value="1"/>
</dbReference>
<evidence type="ECO:0000259" key="13">
    <source>
        <dbReference type="PROSITE" id="PS50011"/>
    </source>
</evidence>
<dbReference type="InterPro" id="IPR017892">
    <property type="entry name" value="Pkinase_C"/>
</dbReference>
<dbReference type="Gene3D" id="1.10.510.10">
    <property type="entry name" value="Transferase(Phosphotransferase) domain 1"/>
    <property type="match status" value="1"/>
</dbReference>
<feature type="binding site" evidence="10">
    <location>
        <position position="139"/>
    </location>
    <ligand>
        <name>ATP</name>
        <dbReference type="ChEBI" id="CHEBI:30616"/>
    </ligand>
</feature>
<evidence type="ECO:0000256" key="10">
    <source>
        <dbReference type="PROSITE-ProRule" id="PRU10141"/>
    </source>
</evidence>
<comment type="similarity">
    <text evidence="11">Belongs to the protein kinase superfamily.</text>
</comment>
<dbReference type="GO" id="GO:0005524">
    <property type="term" value="F:ATP binding"/>
    <property type="evidence" value="ECO:0007669"/>
    <property type="project" value="UniProtKB-UniRule"/>
</dbReference>
<dbReference type="PROSITE" id="PS00108">
    <property type="entry name" value="PROTEIN_KINASE_ST"/>
    <property type="match status" value="1"/>
</dbReference>
<keyword evidence="3" id="KW-0597">Phosphoprotein</keyword>
<dbReference type="SMART" id="SM00133">
    <property type="entry name" value="S_TK_X"/>
    <property type="match status" value="1"/>
</dbReference>
<feature type="region of interest" description="Disordered" evidence="12">
    <location>
        <begin position="412"/>
        <end position="445"/>
    </location>
</feature>
<dbReference type="CDD" id="cd05123">
    <property type="entry name" value="STKc_AGC"/>
    <property type="match status" value="1"/>
</dbReference>
<dbReference type="GO" id="GO:0004674">
    <property type="term" value="F:protein serine/threonine kinase activity"/>
    <property type="evidence" value="ECO:0007669"/>
    <property type="project" value="UniProtKB-KW"/>
</dbReference>
<evidence type="ECO:0000256" key="7">
    <source>
        <dbReference type="ARBA" id="ARBA00022840"/>
    </source>
</evidence>
<sequence>MTRGSSISSFFKKLSVKGSRGKTGHTSQQKEEQVEVTGSSTDQVSVPPAPVDTAKDTHSNEAPTANVQQEDELENDSEGEDTSGPAEPVMIKEMDGGDRPPVSKVTIEDFDLLKVLGKGSFGKVMMVRKKDTKKIYAMKTLRKAALVKRNQILHTKTERSILQTIKFPFLTSLTYAFQTPDKLYLVMDYCGGGELFFWLKKDRRFSLQRARLFAAEIVLALQALHVHDIIYRDLKPENILLDLEGHIRITDFGLSKEAVTGAGAVGGTKTFCGTPEYLAPEILENKGHGKAVDWWSLGTLIYEMLTGLPPFYDQNMQRMYDKILNAPLRFPSFISAEAKDLLTGLLTRKVPDRLGSGPTDAEEIKAHPFFKEIDWDAVYRREVVPEFKPPNRIGSMDASNFDAEFTTEKPMDSVVTTSLSETQRDKAQFPGFTYNEDTIEEVSSS</sequence>
<protein>
    <recommendedName>
        <fullName evidence="1">non-specific serine/threonine protein kinase</fullName>
        <ecNumber evidence="1">2.7.11.1</ecNumber>
    </recommendedName>
</protein>
<dbReference type="AlphaFoldDB" id="F0WTQ1"/>
<keyword evidence="5 10" id="KW-0547">Nucleotide-binding</keyword>
<evidence type="ECO:0000256" key="8">
    <source>
        <dbReference type="ARBA" id="ARBA00047899"/>
    </source>
</evidence>
<evidence type="ECO:0000256" key="11">
    <source>
        <dbReference type="RuleBase" id="RU000304"/>
    </source>
</evidence>
<dbReference type="InterPro" id="IPR000961">
    <property type="entry name" value="AGC-kinase_C"/>
</dbReference>
<dbReference type="HOGENOM" id="CLU_000288_63_5_1"/>
<dbReference type="PROSITE" id="PS50011">
    <property type="entry name" value="PROTEIN_KINASE_DOM"/>
    <property type="match status" value="1"/>
</dbReference>
<feature type="compositionally biased region" description="Acidic residues" evidence="12">
    <location>
        <begin position="69"/>
        <end position="81"/>
    </location>
</feature>
<reference evidence="15" key="1">
    <citation type="journal article" date="2011" name="PLoS Biol.">
        <title>Gene gain and loss during evolution of obligate parasitism in the white rust pathogen of Arabidopsis thaliana.</title>
        <authorList>
            <person name="Kemen E."/>
            <person name="Gardiner A."/>
            <person name="Schultz-Larsen T."/>
            <person name="Kemen A.C."/>
            <person name="Balmuth A.L."/>
            <person name="Robert-Seilaniantz A."/>
            <person name="Bailey K."/>
            <person name="Holub E."/>
            <person name="Studholme D.J."/>
            <person name="Maclean D."/>
            <person name="Jones J.D."/>
        </authorList>
    </citation>
    <scope>NUCLEOTIDE SEQUENCE</scope>
</reference>
<dbReference type="InterPro" id="IPR011009">
    <property type="entry name" value="Kinase-like_dom_sf"/>
</dbReference>
<dbReference type="InterPro" id="IPR000719">
    <property type="entry name" value="Prot_kinase_dom"/>
</dbReference>
<proteinExistence type="inferred from homology"/>
<comment type="catalytic activity">
    <reaction evidence="9">
        <text>L-seryl-[protein] + ATP = O-phospho-L-seryl-[protein] + ADP + H(+)</text>
        <dbReference type="Rhea" id="RHEA:17989"/>
        <dbReference type="Rhea" id="RHEA-COMP:9863"/>
        <dbReference type="Rhea" id="RHEA-COMP:11604"/>
        <dbReference type="ChEBI" id="CHEBI:15378"/>
        <dbReference type="ChEBI" id="CHEBI:29999"/>
        <dbReference type="ChEBI" id="CHEBI:30616"/>
        <dbReference type="ChEBI" id="CHEBI:83421"/>
        <dbReference type="ChEBI" id="CHEBI:456216"/>
        <dbReference type="EC" id="2.7.11.1"/>
    </reaction>
</comment>
<organism evidence="15">
    <name type="scientific">Albugo laibachii Nc14</name>
    <dbReference type="NCBI Taxonomy" id="890382"/>
    <lineage>
        <taxon>Eukaryota</taxon>
        <taxon>Sar</taxon>
        <taxon>Stramenopiles</taxon>
        <taxon>Oomycota</taxon>
        <taxon>Peronosporomycetes</taxon>
        <taxon>Albuginales</taxon>
        <taxon>Albuginaceae</taxon>
        <taxon>Albugo</taxon>
    </lineage>
</organism>
<dbReference type="InterPro" id="IPR045270">
    <property type="entry name" value="STKc_AGC"/>
</dbReference>
<dbReference type="EMBL" id="FR824301">
    <property type="protein sequence ID" value="CCA24743.1"/>
    <property type="molecule type" value="Genomic_DNA"/>
</dbReference>
<dbReference type="Pfam" id="PF00069">
    <property type="entry name" value="Pkinase"/>
    <property type="match status" value="1"/>
</dbReference>
<evidence type="ECO:0000256" key="5">
    <source>
        <dbReference type="ARBA" id="ARBA00022741"/>
    </source>
</evidence>
<evidence type="ECO:0000256" key="6">
    <source>
        <dbReference type="ARBA" id="ARBA00022777"/>
    </source>
</evidence>
<keyword evidence="4" id="KW-0808">Transferase</keyword>
<evidence type="ECO:0000313" key="15">
    <source>
        <dbReference type="EMBL" id="CCA24743.1"/>
    </source>
</evidence>
<dbReference type="PANTHER" id="PTHR24351">
    <property type="entry name" value="RIBOSOMAL PROTEIN S6 KINASE"/>
    <property type="match status" value="1"/>
</dbReference>
<comment type="catalytic activity">
    <reaction evidence="8">
        <text>L-threonyl-[protein] + ATP = O-phospho-L-threonyl-[protein] + ADP + H(+)</text>
        <dbReference type="Rhea" id="RHEA:46608"/>
        <dbReference type="Rhea" id="RHEA-COMP:11060"/>
        <dbReference type="Rhea" id="RHEA-COMP:11605"/>
        <dbReference type="ChEBI" id="CHEBI:15378"/>
        <dbReference type="ChEBI" id="CHEBI:30013"/>
        <dbReference type="ChEBI" id="CHEBI:30616"/>
        <dbReference type="ChEBI" id="CHEBI:61977"/>
        <dbReference type="ChEBI" id="CHEBI:456216"/>
        <dbReference type="EC" id="2.7.11.1"/>
    </reaction>
</comment>
<dbReference type="SMART" id="SM00220">
    <property type="entry name" value="S_TKc"/>
    <property type="match status" value="1"/>
</dbReference>
<dbReference type="SUPFAM" id="SSF56112">
    <property type="entry name" value="Protein kinase-like (PK-like)"/>
    <property type="match status" value="1"/>
</dbReference>
<dbReference type="GO" id="GO:0106310">
    <property type="term" value="F:protein serine kinase activity"/>
    <property type="evidence" value="ECO:0007669"/>
    <property type="project" value="RHEA"/>
</dbReference>
<evidence type="ECO:0000256" key="1">
    <source>
        <dbReference type="ARBA" id="ARBA00012513"/>
    </source>
</evidence>
<dbReference type="PROSITE" id="PS00107">
    <property type="entry name" value="PROTEIN_KINASE_ATP"/>
    <property type="match status" value="1"/>
</dbReference>
<dbReference type="InterPro" id="IPR017441">
    <property type="entry name" value="Protein_kinase_ATP_BS"/>
</dbReference>